<sequence>MTISPRNLTMLGSLSRSINHEYPLRPGMHVRLTLPDDMTLDEAERVIRYIKSLVLPEDNNDD</sequence>
<protein>
    <submittedName>
        <fullName evidence="1">Uncharacterized protein</fullName>
    </submittedName>
</protein>
<proteinExistence type="predicted"/>
<dbReference type="AlphaFoldDB" id="A0A0F9ERK3"/>
<name>A0A0F9ERK3_9ZZZZ</name>
<reference evidence="1" key="1">
    <citation type="journal article" date="2015" name="Nature">
        <title>Complex archaea that bridge the gap between prokaryotes and eukaryotes.</title>
        <authorList>
            <person name="Spang A."/>
            <person name="Saw J.H."/>
            <person name="Jorgensen S.L."/>
            <person name="Zaremba-Niedzwiedzka K."/>
            <person name="Martijn J."/>
            <person name="Lind A.E."/>
            <person name="van Eijk R."/>
            <person name="Schleper C."/>
            <person name="Guy L."/>
            <person name="Ettema T.J."/>
        </authorList>
    </citation>
    <scope>NUCLEOTIDE SEQUENCE</scope>
</reference>
<comment type="caution">
    <text evidence="1">The sequence shown here is derived from an EMBL/GenBank/DDBJ whole genome shotgun (WGS) entry which is preliminary data.</text>
</comment>
<gene>
    <name evidence="1" type="ORF">LCGC14_2334570</name>
</gene>
<dbReference type="EMBL" id="LAZR01033627">
    <property type="protein sequence ID" value="KKL47535.1"/>
    <property type="molecule type" value="Genomic_DNA"/>
</dbReference>
<organism evidence="1">
    <name type="scientific">marine sediment metagenome</name>
    <dbReference type="NCBI Taxonomy" id="412755"/>
    <lineage>
        <taxon>unclassified sequences</taxon>
        <taxon>metagenomes</taxon>
        <taxon>ecological metagenomes</taxon>
    </lineage>
</organism>
<evidence type="ECO:0000313" key="1">
    <source>
        <dbReference type="EMBL" id="KKL47535.1"/>
    </source>
</evidence>
<accession>A0A0F9ERK3</accession>